<protein>
    <submittedName>
        <fullName evidence="1">Uncharacterized protein</fullName>
    </submittedName>
</protein>
<dbReference type="AlphaFoldDB" id="A0A8J5RRI3"/>
<name>A0A8J5RRI3_ZIZPA</name>
<keyword evidence="2" id="KW-1185">Reference proteome</keyword>
<organism evidence="1 2">
    <name type="scientific">Zizania palustris</name>
    <name type="common">Northern wild rice</name>
    <dbReference type="NCBI Taxonomy" id="103762"/>
    <lineage>
        <taxon>Eukaryota</taxon>
        <taxon>Viridiplantae</taxon>
        <taxon>Streptophyta</taxon>
        <taxon>Embryophyta</taxon>
        <taxon>Tracheophyta</taxon>
        <taxon>Spermatophyta</taxon>
        <taxon>Magnoliopsida</taxon>
        <taxon>Liliopsida</taxon>
        <taxon>Poales</taxon>
        <taxon>Poaceae</taxon>
        <taxon>BOP clade</taxon>
        <taxon>Oryzoideae</taxon>
        <taxon>Oryzeae</taxon>
        <taxon>Zizaniinae</taxon>
        <taxon>Zizania</taxon>
    </lineage>
</organism>
<accession>A0A8J5RRI3</accession>
<reference evidence="1" key="1">
    <citation type="journal article" date="2021" name="bioRxiv">
        <title>Whole Genome Assembly and Annotation of Northern Wild Rice, Zizania palustris L., Supports a Whole Genome Duplication in the Zizania Genus.</title>
        <authorList>
            <person name="Haas M."/>
            <person name="Kono T."/>
            <person name="Macchietto M."/>
            <person name="Millas R."/>
            <person name="McGilp L."/>
            <person name="Shao M."/>
            <person name="Duquette J."/>
            <person name="Hirsch C.N."/>
            <person name="Kimball J."/>
        </authorList>
    </citation>
    <scope>NUCLEOTIDE SEQUENCE</scope>
    <source>
        <tissue evidence="1">Fresh leaf tissue</tissue>
    </source>
</reference>
<sequence length="94" mass="10368">MRKCEGQTKYLPLRIVSQSKSMPEACITPLQQLIPKSGGKCVRERKPAVLVLAWGSSSQGGKLGSCNLCCFLNLQEFLVSWHCAFLDPELDKIG</sequence>
<comment type="caution">
    <text evidence="1">The sequence shown here is derived from an EMBL/GenBank/DDBJ whole genome shotgun (WGS) entry which is preliminary data.</text>
</comment>
<evidence type="ECO:0000313" key="1">
    <source>
        <dbReference type="EMBL" id="KAG8049105.1"/>
    </source>
</evidence>
<evidence type="ECO:0000313" key="2">
    <source>
        <dbReference type="Proteomes" id="UP000729402"/>
    </source>
</evidence>
<dbReference type="EMBL" id="JAAALK010000289">
    <property type="protein sequence ID" value="KAG8049105.1"/>
    <property type="molecule type" value="Genomic_DNA"/>
</dbReference>
<dbReference type="Proteomes" id="UP000729402">
    <property type="component" value="Unassembled WGS sequence"/>
</dbReference>
<gene>
    <name evidence="1" type="ORF">GUJ93_ZPchr0009g781</name>
</gene>
<reference evidence="1" key="2">
    <citation type="submission" date="2021-02" db="EMBL/GenBank/DDBJ databases">
        <authorList>
            <person name="Kimball J.A."/>
            <person name="Haas M.W."/>
            <person name="Macchietto M."/>
            <person name="Kono T."/>
            <person name="Duquette J."/>
            <person name="Shao M."/>
        </authorList>
    </citation>
    <scope>NUCLEOTIDE SEQUENCE</scope>
    <source>
        <tissue evidence="1">Fresh leaf tissue</tissue>
    </source>
</reference>
<proteinExistence type="predicted"/>